<evidence type="ECO:0000256" key="4">
    <source>
        <dbReference type="PIRNR" id="PIRNR016020"/>
    </source>
</evidence>
<dbReference type="STRING" id="1817756.A2140_08485"/>
<dbReference type="EMBL" id="MFSQ01000056">
    <property type="protein sequence ID" value="OGI40281.1"/>
    <property type="molecule type" value="Genomic_DNA"/>
</dbReference>
<dbReference type="Gene3D" id="2.70.98.10">
    <property type="match status" value="1"/>
</dbReference>
<feature type="active site" evidence="5">
    <location>
        <position position="171"/>
    </location>
</feature>
<dbReference type="Proteomes" id="UP000178379">
    <property type="component" value="Unassembled WGS sequence"/>
</dbReference>
<evidence type="ECO:0000256" key="5">
    <source>
        <dbReference type="PIRSR" id="PIRSR016020-1"/>
    </source>
</evidence>
<evidence type="ECO:0000313" key="6">
    <source>
        <dbReference type="EMBL" id="OGI40281.1"/>
    </source>
</evidence>
<dbReference type="GO" id="GO:0005975">
    <property type="term" value="P:carbohydrate metabolic process"/>
    <property type="evidence" value="ECO:0007669"/>
    <property type="project" value="InterPro"/>
</dbReference>
<dbReference type="InterPro" id="IPR008183">
    <property type="entry name" value="Aldose_1/G6P_1-epimerase"/>
</dbReference>
<dbReference type="PIRSF" id="PIRSF016020">
    <property type="entry name" value="PHexose_mutarotase"/>
    <property type="match status" value="1"/>
</dbReference>
<dbReference type="PANTHER" id="PTHR11122:SF13">
    <property type="entry name" value="GLUCOSE-6-PHOSPHATE 1-EPIMERASE"/>
    <property type="match status" value="1"/>
</dbReference>
<dbReference type="CDD" id="cd09020">
    <property type="entry name" value="D-hex-6-P-epi_like"/>
    <property type="match status" value="1"/>
</dbReference>
<comment type="catalytic activity">
    <reaction evidence="1">
        <text>alpha-D-glucose 6-phosphate = beta-D-glucose 6-phosphate</text>
        <dbReference type="Rhea" id="RHEA:16249"/>
        <dbReference type="ChEBI" id="CHEBI:58225"/>
        <dbReference type="ChEBI" id="CHEBI:58247"/>
        <dbReference type="EC" id="5.1.3.15"/>
    </reaction>
</comment>
<comment type="similarity">
    <text evidence="2 4">Belongs to the glucose-6-phosphate 1-epimerase family.</text>
</comment>
<dbReference type="Pfam" id="PF01263">
    <property type="entry name" value="Aldose_epim"/>
    <property type="match status" value="1"/>
</dbReference>
<name>A0A1F6T576_9PROT</name>
<sequence>MSTDFDTLNRKFGCGGQVAFKAGPGGLAVAEVSNAHGTAVIALQGAHVMTWAPWNEAPVIWLSKAAKFTPGKSIRGGAPVCWPWFGPHAENPKLPGHGFARTVMWDVTGAEALADGATRLSFRIRQDDATRAQWPHASEVMNIVTVGRTLELELVTRNTGAGAITIGDAYHTYFEVSDIRNCRIDGLDGCPYLDKADGGRKKQQAGPVTIDSEVDRIYLESTADIVIDDPGLKRRIRVAKRGSRSSVVWNPWVDKAAKMGDFGADGYLNMVCVESSNAADDVVSIPPGGEHRLWVRYGVEPRG</sequence>
<dbReference type="GO" id="GO:0030246">
    <property type="term" value="F:carbohydrate binding"/>
    <property type="evidence" value="ECO:0007669"/>
    <property type="project" value="UniProtKB-UniRule"/>
</dbReference>
<dbReference type="InterPro" id="IPR025532">
    <property type="entry name" value="G6P_1-epimerase"/>
</dbReference>
<dbReference type="PANTHER" id="PTHR11122">
    <property type="entry name" value="APOSPORY-ASSOCIATED PROTEIN C-RELATED"/>
    <property type="match status" value="1"/>
</dbReference>
<dbReference type="GO" id="GO:0047938">
    <property type="term" value="F:glucose-6-phosphate 1-epimerase activity"/>
    <property type="evidence" value="ECO:0007669"/>
    <property type="project" value="UniProtKB-UniRule"/>
</dbReference>
<comment type="caution">
    <text evidence="6">The sequence shown here is derived from an EMBL/GenBank/DDBJ whole genome shotgun (WGS) entry which is preliminary data.</text>
</comment>
<dbReference type="InterPro" id="IPR011013">
    <property type="entry name" value="Gal_mutarotase_sf_dom"/>
</dbReference>
<evidence type="ECO:0000256" key="3">
    <source>
        <dbReference type="ARBA" id="ARBA00023235"/>
    </source>
</evidence>
<accession>A0A1F6T576</accession>
<dbReference type="EC" id="5.1.3.15" evidence="4"/>
<dbReference type="AlphaFoldDB" id="A0A1F6T576"/>
<evidence type="ECO:0000256" key="2">
    <source>
        <dbReference type="ARBA" id="ARBA00005866"/>
    </source>
</evidence>
<dbReference type="GO" id="GO:0005737">
    <property type="term" value="C:cytoplasm"/>
    <property type="evidence" value="ECO:0007669"/>
    <property type="project" value="TreeGrafter"/>
</dbReference>
<dbReference type="InterPro" id="IPR014718">
    <property type="entry name" value="GH-type_carb-bd"/>
</dbReference>
<protein>
    <recommendedName>
        <fullName evidence="4">Putative glucose-6-phosphate 1-epimerase</fullName>
        <ecNumber evidence="4">5.1.3.15</ecNumber>
    </recommendedName>
</protein>
<reference evidence="6 7" key="1">
    <citation type="journal article" date="2016" name="Nat. Commun.">
        <title>Thousands of microbial genomes shed light on interconnected biogeochemical processes in an aquifer system.</title>
        <authorList>
            <person name="Anantharaman K."/>
            <person name="Brown C.T."/>
            <person name="Hug L.A."/>
            <person name="Sharon I."/>
            <person name="Castelle C.J."/>
            <person name="Probst A.J."/>
            <person name="Thomas B.C."/>
            <person name="Singh A."/>
            <person name="Wilkins M.J."/>
            <person name="Karaoz U."/>
            <person name="Brodie E.L."/>
            <person name="Williams K.H."/>
            <person name="Hubbard S.S."/>
            <person name="Banfield J.F."/>
        </authorList>
    </citation>
    <scope>NUCLEOTIDE SEQUENCE [LARGE SCALE GENOMIC DNA]</scope>
</reference>
<keyword evidence="3 4" id="KW-0413">Isomerase</keyword>
<dbReference type="SUPFAM" id="SSF74650">
    <property type="entry name" value="Galactose mutarotase-like"/>
    <property type="match status" value="1"/>
</dbReference>
<feature type="active site" evidence="5">
    <location>
        <position position="274"/>
    </location>
</feature>
<organism evidence="6 7">
    <name type="scientific">Candidatus Muproteobacteria bacterium RBG_16_62_13</name>
    <dbReference type="NCBI Taxonomy" id="1817756"/>
    <lineage>
        <taxon>Bacteria</taxon>
        <taxon>Pseudomonadati</taxon>
        <taxon>Pseudomonadota</taxon>
        <taxon>Candidatus Muproteobacteria</taxon>
    </lineage>
</organism>
<gene>
    <name evidence="6" type="ORF">A2140_08485</name>
</gene>
<proteinExistence type="inferred from homology"/>
<evidence type="ECO:0000256" key="1">
    <source>
        <dbReference type="ARBA" id="ARBA00001096"/>
    </source>
</evidence>
<evidence type="ECO:0000313" key="7">
    <source>
        <dbReference type="Proteomes" id="UP000178379"/>
    </source>
</evidence>